<dbReference type="GO" id="GO:0030154">
    <property type="term" value="P:cell differentiation"/>
    <property type="evidence" value="ECO:0007669"/>
    <property type="project" value="TreeGrafter"/>
</dbReference>
<dbReference type="AlphaFoldDB" id="A0A8C2FV07"/>
<keyword evidence="4" id="KW-0010">Activator</keyword>
<dbReference type="GO" id="GO:0000981">
    <property type="term" value="F:DNA-binding transcription factor activity, RNA polymerase II-specific"/>
    <property type="evidence" value="ECO:0007669"/>
    <property type="project" value="TreeGrafter"/>
</dbReference>
<evidence type="ECO:0000256" key="2">
    <source>
        <dbReference type="ARBA" id="ARBA00023015"/>
    </source>
</evidence>
<name>A0A8C2FV07_CYPCA</name>
<dbReference type="PANTHER" id="PTHR11945">
    <property type="entry name" value="MADS BOX PROTEIN"/>
    <property type="match status" value="1"/>
</dbReference>
<organism evidence="9 10">
    <name type="scientific">Cyprinus carpio</name>
    <name type="common">Common carp</name>
    <dbReference type="NCBI Taxonomy" id="7962"/>
    <lineage>
        <taxon>Eukaryota</taxon>
        <taxon>Metazoa</taxon>
        <taxon>Chordata</taxon>
        <taxon>Craniata</taxon>
        <taxon>Vertebrata</taxon>
        <taxon>Euteleostomi</taxon>
        <taxon>Actinopterygii</taxon>
        <taxon>Neopterygii</taxon>
        <taxon>Teleostei</taxon>
        <taxon>Ostariophysi</taxon>
        <taxon>Cypriniformes</taxon>
        <taxon>Cyprinidae</taxon>
        <taxon>Cyprininae</taxon>
        <taxon>Cyprinus</taxon>
    </lineage>
</organism>
<dbReference type="CDD" id="cd00265">
    <property type="entry name" value="MADS_MEF2_like"/>
    <property type="match status" value="1"/>
</dbReference>
<evidence type="ECO:0000256" key="3">
    <source>
        <dbReference type="ARBA" id="ARBA00023125"/>
    </source>
</evidence>
<dbReference type="Pfam" id="PF00319">
    <property type="entry name" value="SRF-TF"/>
    <property type="match status" value="1"/>
</dbReference>
<keyword evidence="6" id="KW-0539">Nucleus</keyword>
<dbReference type="InterPro" id="IPR033896">
    <property type="entry name" value="MEF2-like_N"/>
</dbReference>
<keyword evidence="2" id="KW-0805">Transcription regulation</keyword>
<evidence type="ECO:0000256" key="4">
    <source>
        <dbReference type="ARBA" id="ARBA00023159"/>
    </source>
</evidence>
<dbReference type="Gene3D" id="3.40.1810.10">
    <property type="entry name" value="Transcription factor, MADS-box"/>
    <property type="match status" value="1"/>
</dbReference>
<dbReference type="PROSITE" id="PS50066">
    <property type="entry name" value="MADS_BOX_2"/>
    <property type="match status" value="1"/>
</dbReference>
<dbReference type="GO" id="GO:0045944">
    <property type="term" value="P:positive regulation of transcription by RNA polymerase II"/>
    <property type="evidence" value="ECO:0007669"/>
    <property type="project" value="InterPro"/>
</dbReference>
<accession>A0A8C2FV07</accession>
<comment type="subcellular location">
    <subcellularLocation>
        <location evidence="1">Nucleus</location>
    </subcellularLocation>
</comment>
<feature type="domain" description="MADS-box" evidence="8">
    <location>
        <begin position="1"/>
        <end position="61"/>
    </location>
</feature>
<dbReference type="GO" id="GO:0046983">
    <property type="term" value="F:protein dimerization activity"/>
    <property type="evidence" value="ECO:0007669"/>
    <property type="project" value="InterPro"/>
</dbReference>
<proteinExistence type="predicted"/>
<evidence type="ECO:0000256" key="5">
    <source>
        <dbReference type="ARBA" id="ARBA00023163"/>
    </source>
</evidence>
<dbReference type="GO" id="GO:0005634">
    <property type="term" value="C:nucleus"/>
    <property type="evidence" value="ECO:0007669"/>
    <property type="project" value="UniProtKB-SubCell"/>
</dbReference>
<dbReference type="InterPro" id="IPR002100">
    <property type="entry name" value="TF_MADSbox"/>
</dbReference>
<feature type="region of interest" description="Disordered" evidence="7">
    <location>
        <begin position="170"/>
        <end position="221"/>
    </location>
</feature>
<feature type="compositionally biased region" description="Basic and acidic residues" evidence="7">
    <location>
        <begin position="409"/>
        <end position="420"/>
    </location>
</feature>
<dbReference type="PRINTS" id="PR00404">
    <property type="entry name" value="MADSDOMAIN"/>
</dbReference>
<dbReference type="Proteomes" id="UP000694701">
    <property type="component" value="Unplaced"/>
</dbReference>
<evidence type="ECO:0000256" key="7">
    <source>
        <dbReference type="SAM" id="MobiDB-lite"/>
    </source>
</evidence>
<evidence type="ECO:0000313" key="10">
    <source>
        <dbReference type="Proteomes" id="UP000694701"/>
    </source>
</evidence>
<evidence type="ECO:0000313" key="9">
    <source>
        <dbReference type="Ensembl" id="ENSCCRP00020061146.1"/>
    </source>
</evidence>
<keyword evidence="3" id="KW-0238">DNA-binding</keyword>
<dbReference type="Pfam" id="PF12347">
    <property type="entry name" value="HJURP_C"/>
    <property type="match status" value="1"/>
</dbReference>
<feature type="region of interest" description="Disordered" evidence="7">
    <location>
        <begin position="345"/>
        <end position="450"/>
    </location>
</feature>
<sequence>MGRKKIQITRIMDERNRQVTFTKRKFGLMKKAYELSVLCDCEIALIIFNSTNKLFQYASTDMDKVLLKYTEYNEPHESRTNSDIVETLRKKGLNGCDSPDPDADDSVGHSPESEDKYRKINDDIDLHMISRQRICAVPSSTYEMPIPVNNQIYPGSHNLLPLAHHGLQRNSMSPGVTHRPPSAGNGYGNHRNSPGLLVSSGGMNKSMQAKSPPPVNLGMNSRKPDLRVLIPPGAKNNMPSINQRINNSQSAQSLATPVVSVATPTLPGQGMGGYPSAISTSYGTEYSLSSADLSSISGFNSANTLHLGSMSGWQQHQIQNMQHSALSQLGNCSSTHLCQGSNLSLPSTQSLHIKSEPVSPPRDRSSSTTPAGYGPPLSHQQHQGLPPQGRQDSGRSPADSLSSCGSSHEGSDRDDHRPDFHSPLGLGRPGLDEQDSPSVKRVRLSEGWAT</sequence>
<protein>
    <submittedName>
        <fullName evidence="9">Myocyte enhancer factor 2cb</fullName>
    </submittedName>
</protein>
<reference evidence="9" key="1">
    <citation type="submission" date="2025-08" db="UniProtKB">
        <authorList>
            <consortium name="Ensembl"/>
        </authorList>
    </citation>
    <scope>IDENTIFICATION</scope>
</reference>
<dbReference type="Ensembl" id="ENSCCRT00020067335.1">
    <property type="protein sequence ID" value="ENSCCRP00020061146.1"/>
    <property type="gene ID" value="ENSCCRG00020028671.1"/>
</dbReference>
<evidence type="ECO:0000256" key="6">
    <source>
        <dbReference type="ARBA" id="ARBA00023242"/>
    </source>
</evidence>
<dbReference type="PANTHER" id="PTHR11945:SF23">
    <property type="entry name" value="MYOCYTE-SPECIFIC ENHANCER FACTOR 2D"/>
    <property type="match status" value="1"/>
</dbReference>
<feature type="region of interest" description="Disordered" evidence="7">
    <location>
        <begin position="91"/>
        <end position="119"/>
    </location>
</feature>
<dbReference type="SUPFAM" id="SSF55455">
    <property type="entry name" value="SRF-like"/>
    <property type="match status" value="1"/>
</dbReference>
<keyword evidence="5" id="KW-0804">Transcription</keyword>
<dbReference type="InterPro" id="IPR022102">
    <property type="entry name" value="HJURP_C"/>
</dbReference>
<dbReference type="GO" id="GO:0000978">
    <property type="term" value="F:RNA polymerase II cis-regulatory region sequence-specific DNA binding"/>
    <property type="evidence" value="ECO:0007669"/>
    <property type="project" value="TreeGrafter"/>
</dbReference>
<evidence type="ECO:0000256" key="1">
    <source>
        <dbReference type="ARBA" id="ARBA00004123"/>
    </source>
</evidence>
<dbReference type="InterPro" id="IPR036879">
    <property type="entry name" value="TF_MADSbox_sf"/>
</dbReference>
<evidence type="ECO:0000259" key="8">
    <source>
        <dbReference type="PROSITE" id="PS50066"/>
    </source>
</evidence>
<dbReference type="FunFam" id="3.40.1810.10:FF:000001">
    <property type="entry name" value="Myocyte-specific enhancer factor 2A homolog"/>
    <property type="match status" value="1"/>
</dbReference>
<dbReference type="SMART" id="SM00432">
    <property type="entry name" value="MADS"/>
    <property type="match status" value="1"/>
</dbReference>
<dbReference type="PROSITE" id="PS00350">
    <property type="entry name" value="MADS_BOX_1"/>
    <property type="match status" value="1"/>
</dbReference>